<dbReference type="Pfam" id="PF22022">
    <property type="entry name" value="Phage_int_M"/>
    <property type="match status" value="1"/>
</dbReference>
<reference evidence="8 9" key="1">
    <citation type="submission" date="2021-10" db="EMBL/GenBank/DDBJ databases">
        <title>Whole-genome sequencing analysis of Laribacter hongkongensis: virulence gene profiles, carbohydrate-active enzyme prediction, and antimicrobial resistance characterization.</title>
        <authorList>
            <person name="Yuan P."/>
            <person name="Zhan Y."/>
            <person name="Chen D."/>
        </authorList>
    </citation>
    <scope>NUCLEOTIDE SEQUENCE [LARGE SCALE GENOMIC DNA]</scope>
    <source>
        <strain evidence="8 9">W67</strain>
    </source>
</reference>
<comment type="similarity">
    <text evidence="1">Belongs to the 'phage' integrase family.</text>
</comment>
<gene>
    <name evidence="8" type="ORF">LH440_13470</name>
</gene>
<dbReference type="PROSITE" id="PS51900">
    <property type="entry name" value="CB"/>
    <property type="match status" value="1"/>
</dbReference>
<dbReference type="EMBL" id="JAJAXM010000030">
    <property type="protein sequence ID" value="MCG9026891.1"/>
    <property type="molecule type" value="Genomic_DNA"/>
</dbReference>
<dbReference type="GO" id="GO:0003677">
    <property type="term" value="F:DNA binding"/>
    <property type="evidence" value="ECO:0007669"/>
    <property type="project" value="UniProtKB-UniRule"/>
</dbReference>
<evidence type="ECO:0000313" key="9">
    <source>
        <dbReference type="Proteomes" id="UP001200247"/>
    </source>
</evidence>
<keyword evidence="2" id="KW-0229">DNA integration</keyword>
<evidence type="ECO:0000256" key="3">
    <source>
        <dbReference type="ARBA" id="ARBA00023125"/>
    </source>
</evidence>
<comment type="caution">
    <text evidence="8">The sequence shown here is derived from an EMBL/GenBank/DDBJ whole genome shotgun (WGS) entry which is preliminary data.</text>
</comment>
<dbReference type="Gene3D" id="1.10.443.10">
    <property type="entry name" value="Intergrase catalytic core"/>
    <property type="match status" value="1"/>
</dbReference>
<dbReference type="InterPro" id="IPR053876">
    <property type="entry name" value="Phage_int_M"/>
</dbReference>
<dbReference type="Pfam" id="PF13356">
    <property type="entry name" value="Arm-DNA-bind_3"/>
    <property type="match status" value="1"/>
</dbReference>
<dbReference type="RefSeq" id="WP_239894389.1">
    <property type="nucleotide sequence ID" value="NZ_JAJAXM010000030.1"/>
</dbReference>
<dbReference type="InterPro" id="IPR011010">
    <property type="entry name" value="DNA_brk_join_enz"/>
</dbReference>
<accession>A0ABD4SUH1</accession>
<keyword evidence="3 5" id="KW-0238">DNA-binding</keyword>
<evidence type="ECO:0000256" key="1">
    <source>
        <dbReference type="ARBA" id="ARBA00008857"/>
    </source>
</evidence>
<dbReference type="InterPro" id="IPR010998">
    <property type="entry name" value="Integrase_recombinase_N"/>
</dbReference>
<dbReference type="GO" id="GO:0015074">
    <property type="term" value="P:DNA integration"/>
    <property type="evidence" value="ECO:0007669"/>
    <property type="project" value="UniProtKB-KW"/>
</dbReference>
<dbReference type="PROSITE" id="PS51898">
    <property type="entry name" value="TYR_RECOMBINASE"/>
    <property type="match status" value="1"/>
</dbReference>
<feature type="domain" description="Core-binding (CB)" evidence="7">
    <location>
        <begin position="115"/>
        <end position="194"/>
    </location>
</feature>
<dbReference type="AlphaFoldDB" id="A0ABD4SUH1"/>
<evidence type="ECO:0000313" key="8">
    <source>
        <dbReference type="EMBL" id="MCG9026891.1"/>
    </source>
</evidence>
<evidence type="ECO:0000256" key="2">
    <source>
        <dbReference type="ARBA" id="ARBA00022908"/>
    </source>
</evidence>
<dbReference type="Proteomes" id="UP001200247">
    <property type="component" value="Unassembled WGS sequence"/>
</dbReference>
<dbReference type="InterPro" id="IPR044068">
    <property type="entry name" value="CB"/>
</dbReference>
<dbReference type="InterPro" id="IPR013762">
    <property type="entry name" value="Integrase-like_cat_sf"/>
</dbReference>
<proteinExistence type="inferred from homology"/>
<evidence type="ECO:0000259" key="7">
    <source>
        <dbReference type="PROSITE" id="PS51900"/>
    </source>
</evidence>
<evidence type="ECO:0000256" key="5">
    <source>
        <dbReference type="PROSITE-ProRule" id="PRU01248"/>
    </source>
</evidence>
<dbReference type="Gene3D" id="1.10.150.130">
    <property type="match status" value="1"/>
</dbReference>
<feature type="domain" description="Tyr recombinase" evidence="6">
    <location>
        <begin position="217"/>
        <end position="394"/>
    </location>
</feature>
<evidence type="ECO:0000256" key="4">
    <source>
        <dbReference type="ARBA" id="ARBA00023172"/>
    </source>
</evidence>
<dbReference type="PANTHER" id="PTHR30629">
    <property type="entry name" value="PROPHAGE INTEGRASE"/>
    <property type="match status" value="1"/>
</dbReference>
<dbReference type="InterPro" id="IPR002104">
    <property type="entry name" value="Integrase_catalytic"/>
</dbReference>
<evidence type="ECO:0000259" key="6">
    <source>
        <dbReference type="PROSITE" id="PS51898"/>
    </source>
</evidence>
<dbReference type="CDD" id="cd00801">
    <property type="entry name" value="INT_P4_C"/>
    <property type="match status" value="1"/>
</dbReference>
<dbReference type="SUPFAM" id="SSF56349">
    <property type="entry name" value="DNA breaking-rejoining enzymes"/>
    <property type="match status" value="1"/>
</dbReference>
<keyword evidence="4" id="KW-0233">DNA recombination</keyword>
<dbReference type="InterPro" id="IPR038488">
    <property type="entry name" value="Integrase_DNA-bd_sf"/>
</dbReference>
<dbReference type="GO" id="GO:0006310">
    <property type="term" value="P:DNA recombination"/>
    <property type="evidence" value="ECO:0007669"/>
    <property type="project" value="UniProtKB-KW"/>
</dbReference>
<sequence>MLTDTKCRNAKPAAKPYKLPDGGGLHLEVKTNGVKAWRYRFELGGKESMFAIGNYATAPAGESEAQASQRRAAGSFTLAEARAERDKARQLVKQGVNPAHQRQQDQLTRELAQAVTFEAVADEWLALKDWQPETKARRLDMLERVVFPHIGKHSIQSITSAQILALLQLSATRNGPTVAAEAKRAISGIFDLAVATLRADRDPVHPIRKALPTNKTRHKTPLNAEEVGQLLRDMAGHGGQLETITAFRLLWWTLCRPGEAARAEWSEFDLDAAVWRRPCEHMKGRKEHTVPLPRQAVEALRTLQAITGRYTHLFPGRDDRTKPMAEASFRQAIHARGWAGRFSPHAARTTGSTILNGMGFNPDWIERQLAHVEPNAVRRTYNHADHFTDRIGMMQQWADLLDAWEQDDSNSIIPFKSAA</sequence>
<dbReference type="Gene3D" id="3.30.160.390">
    <property type="entry name" value="Integrase, DNA-binding domain"/>
    <property type="match status" value="1"/>
</dbReference>
<protein>
    <submittedName>
        <fullName evidence="8">Tyrosine-type recombinase/integrase</fullName>
    </submittedName>
</protein>
<organism evidence="8 9">
    <name type="scientific">Laribacter hongkongensis</name>
    <dbReference type="NCBI Taxonomy" id="168471"/>
    <lineage>
        <taxon>Bacteria</taxon>
        <taxon>Pseudomonadati</taxon>
        <taxon>Pseudomonadota</taxon>
        <taxon>Betaproteobacteria</taxon>
        <taxon>Neisseriales</taxon>
        <taxon>Aquaspirillaceae</taxon>
        <taxon>Laribacter</taxon>
    </lineage>
</organism>
<dbReference type="InterPro" id="IPR050808">
    <property type="entry name" value="Phage_Integrase"/>
</dbReference>
<name>A0ABD4SUH1_9NEIS</name>
<dbReference type="PANTHER" id="PTHR30629:SF2">
    <property type="entry name" value="PROPHAGE INTEGRASE INTS-RELATED"/>
    <property type="match status" value="1"/>
</dbReference>
<dbReference type="Pfam" id="PF00589">
    <property type="entry name" value="Phage_integrase"/>
    <property type="match status" value="1"/>
</dbReference>
<dbReference type="InterPro" id="IPR025166">
    <property type="entry name" value="Integrase_DNA_bind_dom"/>
</dbReference>